<dbReference type="PROSITE" id="PS51257">
    <property type="entry name" value="PROKAR_LIPOPROTEIN"/>
    <property type="match status" value="1"/>
</dbReference>
<dbReference type="Gene3D" id="3.40.190.10">
    <property type="entry name" value="Periplasmic binding protein-like II"/>
    <property type="match status" value="1"/>
</dbReference>
<proteinExistence type="predicted"/>
<dbReference type="PANTHER" id="PTHR30290">
    <property type="entry name" value="PERIPLASMIC BINDING COMPONENT OF ABC TRANSPORTER"/>
    <property type="match status" value="1"/>
</dbReference>
<dbReference type="GO" id="GO:0015833">
    <property type="term" value="P:peptide transport"/>
    <property type="evidence" value="ECO:0007669"/>
    <property type="project" value="TreeGrafter"/>
</dbReference>
<protein>
    <submittedName>
        <fullName evidence="3">ABC transporter substrate-binding protein</fullName>
    </submittedName>
</protein>
<evidence type="ECO:0000313" key="4">
    <source>
        <dbReference type="Proteomes" id="UP001162740"/>
    </source>
</evidence>
<dbReference type="Proteomes" id="UP001162740">
    <property type="component" value="Chromosome"/>
</dbReference>
<dbReference type="GO" id="GO:0043190">
    <property type="term" value="C:ATP-binding cassette (ABC) transporter complex"/>
    <property type="evidence" value="ECO:0007669"/>
    <property type="project" value="InterPro"/>
</dbReference>
<dbReference type="InterPro" id="IPR000914">
    <property type="entry name" value="SBP_5_dom"/>
</dbReference>
<dbReference type="AlphaFoldDB" id="A0AA47AB42"/>
<accession>A0AA47AB42</accession>
<dbReference type="SUPFAM" id="SSF53850">
    <property type="entry name" value="Periplasmic binding protein-like II"/>
    <property type="match status" value="1"/>
</dbReference>
<sequence>MTRRKSPYAVLASLCSVLLLITACGSGADAHSHATQPVGDPVVGGSARIVQVREPVTLDPAILANNWVGQAMLGNALFGTLLIDDPSTLEVEHRLATDFSTGDGGSTFTLSLRPDLVFSDGTPFDAEAVAFNWERLRDPAVASNSLAQASQIASTQVVDDTTLRITMASPNPHFAHAITSSSLNWIASPTALRKGPDAFNTAPVGAGPFVLTEWARQDRMELERNPDYWDAPRPYLDSITLITVSDVNQRTNVLAGGAADLAAESSWSALARAQQAGLLTEIVPEGGGQYIALNARRAPFDDVRARNAVASALQLDGIDSVVFEGDGDVPDTLFPESSPFFADVPLQQHDPEEAQRLFDELAAEGKPVEFTFTATSLVEIRTVAETVQAQLGAYDNVEVNVEVLDYAAFMPRYAARDFDATIWSANVQEPHTTLWHQFHSDSSGNVAGIADPELDAALEAGRLGTSPDERVAAYTTVQQRLADLDVGIWYVRAAPSVVHHPRLQGVRMYALGSPLPEELWINVAE</sequence>
<name>A0AA47AB42_RHORH</name>
<dbReference type="InterPro" id="IPR039424">
    <property type="entry name" value="SBP_5"/>
</dbReference>
<dbReference type="EMBL" id="CP083974">
    <property type="protein sequence ID" value="UZF45740.1"/>
    <property type="molecule type" value="Genomic_DNA"/>
</dbReference>
<dbReference type="GO" id="GO:1904680">
    <property type="term" value="F:peptide transmembrane transporter activity"/>
    <property type="evidence" value="ECO:0007669"/>
    <property type="project" value="TreeGrafter"/>
</dbReference>
<feature type="signal peptide" evidence="1">
    <location>
        <begin position="1"/>
        <end position="30"/>
    </location>
</feature>
<organism evidence="3 4">
    <name type="scientific">Rhodococcus rhodochrous</name>
    <dbReference type="NCBI Taxonomy" id="1829"/>
    <lineage>
        <taxon>Bacteria</taxon>
        <taxon>Bacillati</taxon>
        <taxon>Actinomycetota</taxon>
        <taxon>Actinomycetes</taxon>
        <taxon>Mycobacteriales</taxon>
        <taxon>Nocardiaceae</taxon>
        <taxon>Rhodococcus</taxon>
    </lineage>
</organism>
<evidence type="ECO:0000313" key="3">
    <source>
        <dbReference type="EMBL" id="UZF45740.1"/>
    </source>
</evidence>
<dbReference type="GO" id="GO:0042597">
    <property type="term" value="C:periplasmic space"/>
    <property type="evidence" value="ECO:0007669"/>
    <property type="project" value="UniProtKB-ARBA"/>
</dbReference>
<gene>
    <name evidence="3" type="ORF">KUM34_003365</name>
</gene>
<dbReference type="PIRSF" id="PIRSF002741">
    <property type="entry name" value="MppA"/>
    <property type="match status" value="1"/>
</dbReference>
<keyword evidence="1" id="KW-0732">Signal</keyword>
<evidence type="ECO:0000259" key="2">
    <source>
        <dbReference type="Pfam" id="PF00496"/>
    </source>
</evidence>
<dbReference type="InterPro" id="IPR030678">
    <property type="entry name" value="Peptide/Ni-bd"/>
</dbReference>
<dbReference type="CDD" id="cd00995">
    <property type="entry name" value="PBP2_NikA_DppA_OppA_like"/>
    <property type="match status" value="1"/>
</dbReference>
<evidence type="ECO:0000256" key="1">
    <source>
        <dbReference type="SAM" id="SignalP"/>
    </source>
</evidence>
<feature type="chain" id="PRO_5041466685" evidence="1">
    <location>
        <begin position="31"/>
        <end position="525"/>
    </location>
</feature>
<dbReference type="Gene3D" id="3.10.105.10">
    <property type="entry name" value="Dipeptide-binding Protein, Domain 3"/>
    <property type="match status" value="1"/>
</dbReference>
<feature type="domain" description="Solute-binding protein family 5" evidence="2">
    <location>
        <begin position="91"/>
        <end position="444"/>
    </location>
</feature>
<dbReference type="Pfam" id="PF00496">
    <property type="entry name" value="SBP_bac_5"/>
    <property type="match status" value="1"/>
</dbReference>
<dbReference type="RefSeq" id="WP_229582317.1">
    <property type="nucleotide sequence ID" value="NZ_CP083974.1"/>
</dbReference>
<reference evidence="3 4" key="1">
    <citation type="journal article" date="2021" name="Front. Microbiol.">
        <title>Bacterial Transformation of Aromatic Monomers in Softwood Black Liquor.</title>
        <authorList>
            <person name="Navas L.E."/>
            <person name="Dexter G."/>
            <person name="Liu J."/>
            <person name="Levy-Booth D."/>
            <person name="Cho M."/>
            <person name="Jang S.K."/>
            <person name="Mansfield S.D."/>
            <person name="Renneckar S."/>
            <person name="Mohn W.W."/>
            <person name="Eltis L.D."/>
        </authorList>
    </citation>
    <scope>NUCLEOTIDE SEQUENCE [LARGE SCALE GENOMIC DNA]</scope>
    <source>
        <strain evidence="3 4">GD02</strain>
    </source>
</reference>